<evidence type="ECO:0000313" key="2">
    <source>
        <dbReference type="EMBL" id="KAF1844122.1"/>
    </source>
</evidence>
<evidence type="ECO:0000313" key="3">
    <source>
        <dbReference type="Proteomes" id="UP000800039"/>
    </source>
</evidence>
<keyword evidence="1" id="KW-0732">Signal</keyword>
<feature type="signal peptide" evidence="1">
    <location>
        <begin position="1"/>
        <end position="21"/>
    </location>
</feature>
<dbReference type="RefSeq" id="XP_040786685.1">
    <property type="nucleotide sequence ID" value="XM_040926866.1"/>
</dbReference>
<evidence type="ECO:0000256" key="1">
    <source>
        <dbReference type="SAM" id="SignalP"/>
    </source>
</evidence>
<sequence>MDRRGCFAMAVPIQKLGLVLSLQQLRGLSQASPATERSYSVSVASCTAQDHGCLFPSVSTNHKKTRHCTWQSDGYRVFLTCWVMSSCIRAYCQPCPCNTKLAPPPPTTPSSPTDFGEILQEAVHELGRIPSDSRLAITTLRPMCGPRCFMSDDRAPPGTPGAHHTRIRGLILIKRSAHRRHAPKEATPTSPVSWGPWAQAVAALNTYRSQEIP</sequence>
<name>A0A9P4GEX7_9PLEO</name>
<reference evidence="2" key="1">
    <citation type="submission" date="2020-01" db="EMBL/GenBank/DDBJ databases">
        <authorList>
            <consortium name="DOE Joint Genome Institute"/>
            <person name="Haridas S."/>
            <person name="Albert R."/>
            <person name="Binder M."/>
            <person name="Bloem J."/>
            <person name="Labutti K."/>
            <person name="Salamov A."/>
            <person name="Andreopoulos B."/>
            <person name="Baker S.E."/>
            <person name="Barry K."/>
            <person name="Bills G."/>
            <person name="Bluhm B.H."/>
            <person name="Cannon C."/>
            <person name="Castanera R."/>
            <person name="Culley D.E."/>
            <person name="Daum C."/>
            <person name="Ezra D."/>
            <person name="Gonzalez J.B."/>
            <person name="Henrissat B."/>
            <person name="Kuo A."/>
            <person name="Liang C."/>
            <person name="Lipzen A."/>
            <person name="Lutzoni F."/>
            <person name="Magnuson J."/>
            <person name="Mondo S."/>
            <person name="Nolan M."/>
            <person name="Ohm R."/>
            <person name="Pangilinan J."/>
            <person name="Park H.-J."/>
            <person name="Ramirez L."/>
            <person name="Alfaro M."/>
            <person name="Sun H."/>
            <person name="Tritt A."/>
            <person name="Yoshinaga Y."/>
            <person name="Zwiers L.-H."/>
            <person name="Turgeon B.G."/>
            <person name="Goodwin S.B."/>
            <person name="Spatafora J.W."/>
            <person name="Crous P.W."/>
            <person name="Grigoriev I.V."/>
        </authorList>
    </citation>
    <scope>NUCLEOTIDE SEQUENCE</scope>
    <source>
        <strain evidence="2">CBS 394.84</strain>
    </source>
</reference>
<accession>A0A9P4GEX7</accession>
<keyword evidence="3" id="KW-1185">Reference proteome</keyword>
<comment type="caution">
    <text evidence="2">The sequence shown here is derived from an EMBL/GenBank/DDBJ whole genome shotgun (WGS) entry which is preliminary data.</text>
</comment>
<feature type="chain" id="PRO_5040323202" evidence="1">
    <location>
        <begin position="22"/>
        <end position="213"/>
    </location>
</feature>
<organism evidence="2 3">
    <name type="scientific">Cucurbitaria berberidis CBS 394.84</name>
    <dbReference type="NCBI Taxonomy" id="1168544"/>
    <lineage>
        <taxon>Eukaryota</taxon>
        <taxon>Fungi</taxon>
        <taxon>Dikarya</taxon>
        <taxon>Ascomycota</taxon>
        <taxon>Pezizomycotina</taxon>
        <taxon>Dothideomycetes</taxon>
        <taxon>Pleosporomycetidae</taxon>
        <taxon>Pleosporales</taxon>
        <taxon>Pleosporineae</taxon>
        <taxon>Cucurbitariaceae</taxon>
        <taxon>Cucurbitaria</taxon>
    </lineage>
</organism>
<dbReference type="AlphaFoldDB" id="A0A9P4GEX7"/>
<gene>
    <name evidence="2" type="ORF">K460DRAFT_157986</name>
</gene>
<protein>
    <submittedName>
        <fullName evidence="2">Uncharacterized protein</fullName>
    </submittedName>
</protein>
<dbReference type="GeneID" id="63844118"/>
<proteinExistence type="predicted"/>
<dbReference type="EMBL" id="ML976617">
    <property type="protein sequence ID" value="KAF1844122.1"/>
    <property type="molecule type" value="Genomic_DNA"/>
</dbReference>
<dbReference type="Proteomes" id="UP000800039">
    <property type="component" value="Unassembled WGS sequence"/>
</dbReference>